<protein>
    <submittedName>
        <fullName evidence="2">Putative membrane protein</fullName>
    </submittedName>
</protein>
<sequence length="156" mass="17487">MFFETKKMPVRFAALAMTCLSLFAALPVSSAKADLRVCNQTDNTVAIAIGFKAENGWQSEGWWIAEKESCALVFSGPLNEQPSQYFYLHAVDDVSGGIWGGRIFMCTRDKAFTIFGEKDCLARGYERTGFMEVDTENNTDWTVQLTETDLQPLETQ</sequence>
<dbReference type="Pfam" id="PF06282">
    <property type="entry name" value="DUF1036"/>
    <property type="match status" value="1"/>
</dbReference>
<feature type="chain" id="PRO_5020674875" evidence="1">
    <location>
        <begin position="25"/>
        <end position="156"/>
    </location>
</feature>
<dbReference type="Proteomes" id="UP000295391">
    <property type="component" value="Unassembled WGS sequence"/>
</dbReference>
<keyword evidence="3" id="KW-1185">Reference proteome</keyword>
<reference evidence="2 3" key="1">
    <citation type="submission" date="2019-03" db="EMBL/GenBank/DDBJ databases">
        <title>Genomic Encyclopedia of Type Strains, Phase III (KMG-III): the genomes of soil and plant-associated and newly described type strains.</title>
        <authorList>
            <person name="Whitman W."/>
        </authorList>
    </citation>
    <scope>NUCLEOTIDE SEQUENCE [LARGE SCALE GENOMIC DNA]</scope>
    <source>
        <strain evidence="2 3">CGMCC 1.7002</strain>
    </source>
</reference>
<name>A0A4R6VTK1_9HYPH</name>
<dbReference type="EMBL" id="SNYR01000001">
    <property type="protein sequence ID" value="TDQ67423.1"/>
    <property type="molecule type" value="Genomic_DNA"/>
</dbReference>
<comment type="caution">
    <text evidence="2">The sequence shown here is derived from an EMBL/GenBank/DDBJ whole genome shotgun (WGS) entry which is preliminary data.</text>
</comment>
<accession>A0A4R6VTK1</accession>
<evidence type="ECO:0000256" key="1">
    <source>
        <dbReference type="SAM" id="SignalP"/>
    </source>
</evidence>
<gene>
    <name evidence="2" type="ORF">ATL17_1436</name>
</gene>
<evidence type="ECO:0000313" key="2">
    <source>
        <dbReference type="EMBL" id="TDQ67423.1"/>
    </source>
</evidence>
<evidence type="ECO:0000313" key="3">
    <source>
        <dbReference type="Proteomes" id="UP000295391"/>
    </source>
</evidence>
<proteinExistence type="predicted"/>
<dbReference type="InterPro" id="IPR009380">
    <property type="entry name" value="DUF1036"/>
</dbReference>
<organism evidence="2 3">
    <name type="scientific">Maritalea mobilis</name>
    <dbReference type="NCBI Taxonomy" id="483324"/>
    <lineage>
        <taxon>Bacteria</taxon>
        <taxon>Pseudomonadati</taxon>
        <taxon>Pseudomonadota</taxon>
        <taxon>Alphaproteobacteria</taxon>
        <taxon>Hyphomicrobiales</taxon>
        <taxon>Devosiaceae</taxon>
        <taxon>Maritalea</taxon>
    </lineage>
</organism>
<dbReference type="AlphaFoldDB" id="A0A4R6VTK1"/>
<keyword evidence="1" id="KW-0732">Signal</keyword>
<feature type="signal peptide" evidence="1">
    <location>
        <begin position="1"/>
        <end position="24"/>
    </location>
</feature>